<evidence type="ECO:0000313" key="2">
    <source>
        <dbReference type="Proteomes" id="UP000595140"/>
    </source>
</evidence>
<reference evidence="1 2" key="1">
    <citation type="submission" date="2018-04" db="EMBL/GenBank/DDBJ databases">
        <authorList>
            <person name="Vogel A."/>
        </authorList>
    </citation>
    <scope>NUCLEOTIDE SEQUENCE [LARGE SCALE GENOMIC DNA]</scope>
</reference>
<organism evidence="1 2">
    <name type="scientific">Cuscuta campestris</name>
    <dbReference type="NCBI Taxonomy" id="132261"/>
    <lineage>
        <taxon>Eukaryota</taxon>
        <taxon>Viridiplantae</taxon>
        <taxon>Streptophyta</taxon>
        <taxon>Embryophyta</taxon>
        <taxon>Tracheophyta</taxon>
        <taxon>Spermatophyta</taxon>
        <taxon>Magnoliopsida</taxon>
        <taxon>eudicotyledons</taxon>
        <taxon>Gunneridae</taxon>
        <taxon>Pentapetalae</taxon>
        <taxon>asterids</taxon>
        <taxon>lamiids</taxon>
        <taxon>Solanales</taxon>
        <taxon>Convolvulaceae</taxon>
        <taxon>Cuscuteae</taxon>
        <taxon>Cuscuta</taxon>
        <taxon>Cuscuta subgen. Grammica</taxon>
        <taxon>Cuscuta sect. Cleistogrammica</taxon>
    </lineage>
</organism>
<name>A0A484K139_9ASTE</name>
<dbReference type="AlphaFoldDB" id="A0A484K139"/>
<sequence>MGDLVCELMKKFPSIVPTIFGAMAKGFRKAGEAPYRIHLKKLGGTKVYKSALLNKVSELYPFMDNPNTVS</sequence>
<evidence type="ECO:0000313" key="1">
    <source>
        <dbReference type="EMBL" id="VFQ59130.1"/>
    </source>
</evidence>
<protein>
    <submittedName>
        <fullName evidence="1">Uncharacterized protein</fullName>
    </submittedName>
</protein>
<proteinExistence type="predicted"/>
<keyword evidence="2" id="KW-1185">Reference proteome</keyword>
<gene>
    <name evidence="1" type="ORF">CCAM_LOCUS906</name>
</gene>
<dbReference type="EMBL" id="OOIL02000002">
    <property type="protein sequence ID" value="VFQ59130.1"/>
    <property type="molecule type" value="Genomic_DNA"/>
</dbReference>
<accession>A0A484K139</accession>
<dbReference type="Proteomes" id="UP000595140">
    <property type="component" value="Unassembled WGS sequence"/>
</dbReference>